<dbReference type="GO" id="GO:0015288">
    <property type="term" value="F:porin activity"/>
    <property type="evidence" value="ECO:0007669"/>
    <property type="project" value="TreeGrafter"/>
</dbReference>
<proteinExistence type="inferred from homology"/>
<organism evidence="9 10">
    <name type="scientific">Hyphomicrobium sulfonivorans</name>
    <dbReference type="NCBI Taxonomy" id="121290"/>
    <lineage>
        <taxon>Bacteria</taxon>
        <taxon>Pseudomonadati</taxon>
        <taxon>Pseudomonadota</taxon>
        <taxon>Alphaproteobacteria</taxon>
        <taxon>Hyphomicrobiales</taxon>
        <taxon>Hyphomicrobiaceae</taxon>
        <taxon>Hyphomicrobium</taxon>
    </lineage>
</organism>
<reference evidence="9 10" key="1">
    <citation type="submission" date="2015-10" db="EMBL/GenBank/DDBJ databases">
        <title>Transcriptomic analysis of a linuron degrading triple-species bacterial consortium.</title>
        <authorList>
            <person name="Albers P."/>
        </authorList>
    </citation>
    <scope>NUCLEOTIDE SEQUENCE [LARGE SCALE GENOMIC DNA]</scope>
    <source>
        <strain evidence="9 10">WDL6</strain>
    </source>
</reference>
<comment type="similarity">
    <text evidence="2">Belongs to the outer membrane factor (OMF) (TC 1.B.17) family.</text>
</comment>
<dbReference type="Proteomes" id="UP000059074">
    <property type="component" value="Unassembled WGS sequence"/>
</dbReference>
<dbReference type="Gene3D" id="1.20.1600.10">
    <property type="entry name" value="Outer membrane efflux proteins (OEP)"/>
    <property type="match status" value="1"/>
</dbReference>
<evidence type="ECO:0000256" key="3">
    <source>
        <dbReference type="ARBA" id="ARBA00022448"/>
    </source>
</evidence>
<accession>A0A109BIC4</accession>
<dbReference type="InterPro" id="IPR010130">
    <property type="entry name" value="T1SS_OMP_TolC"/>
</dbReference>
<keyword evidence="8" id="KW-0175">Coiled coil</keyword>
<keyword evidence="7" id="KW-0998">Cell outer membrane</keyword>
<keyword evidence="6" id="KW-0472">Membrane</keyword>
<protein>
    <submittedName>
        <fullName evidence="9">Type I secretion outer membrane protein, TolC</fullName>
    </submittedName>
</protein>
<dbReference type="GO" id="GO:1990281">
    <property type="term" value="C:efflux pump complex"/>
    <property type="evidence" value="ECO:0007669"/>
    <property type="project" value="TreeGrafter"/>
</dbReference>
<keyword evidence="10" id="KW-1185">Reference proteome</keyword>
<evidence type="ECO:0000256" key="4">
    <source>
        <dbReference type="ARBA" id="ARBA00022452"/>
    </source>
</evidence>
<evidence type="ECO:0000256" key="1">
    <source>
        <dbReference type="ARBA" id="ARBA00004442"/>
    </source>
</evidence>
<keyword evidence="4" id="KW-1134">Transmembrane beta strand</keyword>
<dbReference type="PANTHER" id="PTHR30026">
    <property type="entry name" value="OUTER MEMBRANE PROTEIN TOLC"/>
    <property type="match status" value="1"/>
</dbReference>
<dbReference type="InterPro" id="IPR051906">
    <property type="entry name" value="TolC-like"/>
</dbReference>
<dbReference type="EMBL" id="LMTR01000045">
    <property type="protein sequence ID" value="KWT69356.1"/>
    <property type="molecule type" value="Genomic_DNA"/>
</dbReference>
<comment type="caution">
    <text evidence="9">The sequence shown here is derived from an EMBL/GenBank/DDBJ whole genome shotgun (WGS) entry which is preliminary data.</text>
</comment>
<gene>
    <name evidence="9" type="ORF">APY04_1439</name>
</gene>
<sequence>MLERLCAERMQEWVALGVVMRLAMNKKNEQQRASILADRSARRLPWSPSGWLQHSAVGLSVCLAITTISAPVTAESLKEALSAAYAYNPRLDAQRAFKRATDEEVARAMSGYRPTIQGNADIGIERTDQRPSTLLDGVTKPRGYGIQAVQPLFSGFRTYNAVNEAEANVRAEKEVLRDVERSVLLQAVTAYMDVVRDQELVRLNENNVNVLSRELRAAQDRFSVGEVTRTDVAQAEARRADAVSRLDAARANLRTSRGAYQLVIGHQPSGLRWPGPPNELLPRTQQEAISVSNHEDPLVVAALFREQVAKYQIERIRGELLPTVQLEAGYNDRFGSSKLTDEVESTSLVGRAIIPIYEGGEVYARVRQAKQNHIGVLQQIQQVRTEQAQNVVAAWSQLEAARAQLESDRVAVESNRVALQGVREEEKVGQRTLLDVLNAELEYLNSQVNLETTRRNLVVAAYAVLSSMGRLDAEWIGAAAYVYDPDVNYQEVRRKWIGLSITYGDGRTETFEADPGTDASWAPVK</sequence>
<dbReference type="STRING" id="121290.APY04_1439"/>
<evidence type="ECO:0000256" key="8">
    <source>
        <dbReference type="SAM" id="Coils"/>
    </source>
</evidence>
<dbReference type="GO" id="GO:0009279">
    <property type="term" value="C:cell outer membrane"/>
    <property type="evidence" value="ECO:0007669"/>
    <property type="project" value="UniProtKB-SubCell"/>
</dbReference>
<evidence type="ECO:0000256" key="5">
    <source>
        <dbReference type="ARBA" id="ARBA00022692"/>
    </source>
</evidence>
<feature type="coiled-coil region" evidence="8">
    <location>
        <begin position="162"/>
        <end position="252"/>
    </location>
</feature>
<evidence type="ECO:0000313" key="10">
    <source>
        <dbReference type="Proteomes" id="UP000059074"/>
    </source>
</evidence>
<dbReference type="NCBIfam" id="TIGR01844">
    <property type="entry name" value="type_I_sec_TolC"/>
    <property type="match status" value="1"/>
</dbReference>
<dbReference type="GO" id="GO:0015562">
    <property type="term" value="F:efflux transmembrane transporter activity"/>
    <property type="evidence" value="ECO:0007669"/>
    <property type="project" value="InterPro"/>
</dbReference>
<dbReference type="PATRIC" id="fig|121290.4.peg.2674"/>
<evidence type="ECO:0000256" key="7">
    <source>
        <dbReference type="ARBA" id="ARBA00023237"/>
    </source>
</evidence>
<dbReference type="AlphaFoldDB" id="A0A109BIC4"/>
<comment type="subcellular location">
    <subcellularLocation>
        <location evidence="1">Cell outer membrane</location>
    </subcellularLocation>
</comment>
<evidence type="ECO:0000256" key="6">
    <source>
        <dbReference type="ARBA" id="ARBA00023136"/>
    </source>
</evidence>
<name>A0A109BIC4_HYPSL</name>
<evidence type="ECO:0000313" key="9">
    <source>
        <dbReference type="EMBL" id="KWT69356.1"/>
    </source>
</evidence>
<dbReference type="PANTHER" id="PTHR30026:SF22">
    <property type="entry name" value="OUTER MEMBRANE EFFLUX PROTEIN"/>
    <property type="match status" value="1"/>
</dbReference>
<dbReference type="SUPFAM" id="SSF56954">
    <property type="entry name" value="Outer membrane efflux proteins (OEP)"/>
    <property type="match status" value="1"/>
</dbReference>
<dbReference type="Pfam" id="PF02321">
    <property type="entry name" value="OEP"/>
    <property type="match status" value="2"/>
</dbReference>
<dbReference type="InterPro" id="IPR003423">
    <property type="entry name" value="OMP_efflux"/>
</dbReference>
<keyword evidence="3" id="KW-0813">Transport</keyword>
<evidence type="ECO:0000256" key="2">
    <source>
        <dbReference type="ARBA" id="ARBA00007613"/>
    </source>
</evidence>
<keyword evidence="5" id="KW-0812">Transmembrane</keyword>